<dbReference type="Proteomes" id="UP000778578">
    <property type="component" value="Unassembled WGS sequence"/>
</dbReference>
<reference evidence="3 4" key="1">
    <citation type="submission" date="2021-08" db="EMBL/GenBank/DDBJ databases">
        <title>WGS of actinomycetes from Thailand.</title>
        <authorList>
            <person name="Thawai C."/>
        </authorList>
    </citation>
    <scope>NUCLEOTIDE SEQUENCE [LARGE SCALE GENOMIC DNA]</scope>
    <source>
        <strain evidence="3 4">PLK6-54</strain>
    </source>
</reference>
<evidence type="ECO:0000256" key="2">
    <source>
        <dbReference type="SAM" id="SignalP"/>
    </source>
</evidence>
<dbReference type="PANTHER" id="PTHR44103">
    <property type="entry name" value="PROPROTEIN CONVERTASE P"/>
    <property type="match status" value="1"/>
</dbReference>
<keyword evidence="4" id="KW-1185">Reference proteome</keyword>
<feature type="chain" id="PRO_5047527831" evidence="2">
    <location>
        <begin position="29"/>
        <end position="406"/>
    </location>
</feature>
<feature type="signal peptide" evidence="2">
    <location>
        <begin position="1"/>
        <end position="28"/>
    </location>
</feature>
<evidence type="ECO:0000313" key="3">
    <source>
        <dbReference type="EMBL" id="MBY8878870.1"/>
    </source>
</evidence>
<dbReference type="Gene3D" id="2.130.10.130">
    <property type="entry name" value="Integrin alpha, N-terminal"/>
    <property type="match status" value="2"/>
</dbReference>
<name>A0ABS7Q6U4_9ACTN</name>
<organism evidence="3 4">
    <name type="scientific">Actinacidiphila acidipaludis</name>
    <dbReference type="NCBI Taxonomy" id="2873382"/>
    <lineage>
        <taxon>Bacteria</taxon>
        <taxon>Bacillati</taxon>
        <taxon>Actinomycetota</taxon>
        <taxon>Actinomycetes</taxon>
        <taxon>Kitasatosporales</taxon>
        <taxon>Streptomycetaceae</taxon>
        <taxon>Actinacidiphila</taxon>
    </lineage>
</organism>
<dbReference type="PANTHER" id="PTHR44103:SF1">
    <property type="entry name" value="PROPROTEIN CONVERTASE P"/>
    <property type="match status" value="1"/>
</dbReference>
<accession>A0ABS7Q6U4</accession>
<dbReference type="InterPro" id="IPR013517">
    <property type="entry name" value="FG-GAP"/>
</dbReference>
<dbReference type="SUPFAM" id="SSF69318">
    <property type="entry name" value="Integrin alpha N-terminal domain"/>
    <property type="match status" value="1"/>
</dbReference>
<comment type="caution">
    <text evidence="3">The sequence shown here is derived from an EMBL/GenBank/DDBJ whole genome shotgun (WGS) entry which is preliminary data.</text>
</comment>
<dbReference type="EMBL" id="JAINZZ010000015">
    <property type="protein sequence ID" value="MBY8878870.1"/>
    <property type="molecule type" value="Genomic_DNA"/>
</dbReference>
<sequence length="406" mass="42682">MRISFRAALVTAAAALGLIATSVAPAQAATGYARCASGKFCVFDGAGGQGAMTSYTSPQADLGTWRSKASSVYNRTGYKYACLYSRTNYVYDDAVHEVEVVTAGAAQVDLADFQDSNSHLDNNLGSVRWAHTVRQCEGGNEYVDWSDTAASYPLSPAAFSDLNRDGMPDLLTRTYAGRLYFLGGDGRASLIGAGWNSMTALTRHGDLNGDGAEDLLARDTAGKLWMYPGNGKGAFGARQLIGGGWNTMTAIQAVGDLNGDGKGDLVARDTAGKLWMYPGNGKGWFGARKLIGGGWQVMRAFAGVGDLSGDGRNDLVVSDSSGKLWLYPGNGKGWFGARKMIGTGGWGPFTTLLGVGQMARDAHPDLLAAQSVATGGEIRIYYGRTAGAIANDGGYYGHLEDGDALF</sequence>
<evidence type="ECO:0000256" key="1">
    <source>
        <dbReference type="ARBA" id="ARBA00022729"/>
    </source>
</evidence>
<protein>
    <submittedName>
        <fullName evidence="3">FG-GAP-like repeat-containing protein</fullName>
    </submittedName>
</protein>
<dbReference type="InterPro" id="IPR028994">
    <property type="entry name" value="Integrin_alpha_N"/>
</dbReference>
<dbReference type="Pfam" id="PF03995">
    <property type="entry name" value="Inhibitor_I36"/>
    <property type="match status" value="1"/>
</dbReference>
<dbReference type="Pfam" id="PF13517">
    <property type="entry name" value="FG-GAP_3"/>
    <property type="match status" value="2"/>
</dbReference>
<evidence type="ECO:0000313" key="4">
    <source>
        <dbReference type="Proteomes" id="UP000778578"/>
    </source>
</evidence>
<dbReference type="RefSeq" id="WP_222963012.1">
    <property type="nucleotide sequence ID" value="NZ_JAINZZ010000015.1"/>
</dbReference>
<gene>
    <name evidence="3" type="ORF">K7862_14655</name>
</gene>
<proteinExistence type="predicted"/>
<keyword evidence="1 2" id="KW-0732">Signal</keyword>